<dbReference type="Proteomes" id="UP000176850">
    <property type="component" value="Unassembled WGS sequence"/>
</dbReference>
<accession>A0A1F7GEZ8</accession>
<evidence type="ECO:0000256" key="1">
    <source>
        <dbReference type="SAM" id="Phobius"/>
    </source>
</evidence>
<dbReference type="SUPFAM" id="SSF54001">
    <property type="entry name" value="Cysteine proteinases"/>
    <property type="match status" value="1"/>
</dbReference>
<evidence type="ECO:0000313" key="3">
    <source>
        <dbReference type="EMBL" id="OGK17463.1"/>
    </source>
</evidence>
<dbReference type="EMBL" id="MFZH01000045">
    <property type="protein sequence ID" value="OGK17463.1"/>
    <property type="molecule type" value="Genomic_DNA"/>
</dbReference>
<sequence length="604" mass="68495">MRYVKFFSLFLFIYFFLFPSKTYAGVPYKVVYDANYIPTAENDFSVTLKINITNLRSDLYVHEFSLSFPRYFKVENIQGRFENQSITTKTKTDTTKTEISFSLPDNTAIKNTGTTVEITYIQKNGFKIVGTVAEVILPAIQSENSTFNLKLEVPNGVSSHVALAKPQPSAVISNTIVWNSITDQIVYIVFGRSQMYQTSLNYTLKNPDLVSRQTQIALIPETAYQKVYVQNIQPKPQNVFIDTDGNYMATYTLFPKQELVVKYSGITELFPRSGNSMETFSKNMFKKQKEYILKGSSYWKLPPHTTFAGLTEKSTVEEIYDRVLKHLTYDPTQIASTLIRKGANIAIKNPYEAVCTEYTDLFVALARMNKIPAREIEGFAYSTDRTIQPLSFNGDILHSWPEYYNSDLSSWIPVDPTWQDTSGINYFDSFDLNHIAFAIHGKDAVIPLPAGMYKIRDRKDVSVVPIVTNPRSIDKLNAQIVVDTSLKLGSKKKGVLQIINDGNTFRKNLNISITADNTLINPSKISIDLIAPMEKREMEFELNTINTKKRSIITAMIDGKIVAKKQVDISSASELLLNQVIGILIGCISLFVIYKFVTRLKYDK</sequence>
<evidence type="ECO:0000259" key="2">
    <source>
        <dbReference type="SMART" id="SM00460"/>
    </source>
</evidence>
<keyword evidence="1" id="KW-0812">Transmembrane</keyword>
<dbReference type="SMART" id="SM00460">
    <property type="entry name" value="TGc"/>
    <property type="match status" value="1"/>
</dbReference>
<dbReference type="PANTHER" id="PTHR33490">
    <property type="entry name" value="BLR5614 PROTEIN-RELATED"/>
    <property type="match status" value="1"/>
</dbReference>
<dbReference type="Pfam" id="PF01841">
    <property type="entry name" value="Transglut_core"/>
    <property type="match status" value="1"/>
</dbReference>
<keyword evidence="1" id="KW-1133">Transmembrane helix</keyword>
<dbReference type="PANTHER" id="PTHR33490:SF6">
    <property type="entry name" value="SLL1049 PROTEIN"/>
    <property type="match status" value="1"/>
</dbReference>
<dbReference type="AlphaFoldDB" id="A0A1F7GEZ8"/>
<feature type="domain" description="Transglutaminase-like" evidence="2">
    <location>
        <begin position="347"/>
        <end position="418"/>
    </location>
</feature>
<gene>
    <name evidence="3" type="ORF">A2799_03725</name>
</gene>
<organism evidence="3 4">
    <name type="scientific">Candidatus Roizmanbacteria bacterium RIFCSPHIGHO2_01_FULL_39_24</name>
    <dbReference type="NCBI Taxonomy" id="1802032"/>
    <lineage>
        <taxon>Bacteria</taxon>
        <taxon>Candidatus Roizmaniibacteriota</taxon>
    </lineage>
</organism>
<evidence type="ECO:0000313" key="4">
    <source>
        <dbReference type="Proteomes" id="UP000176850"/>
    </source>
</evidence>
<reference evidence="3 4" key="1">
    <citation type="journal article" date="2016" name="Nat. Commun.">
        <title>Thousands of microbial genomes shed light on interconnected biogeochemical processes in an aquifer system.</title>
        <authorList>
            <person name="Anantharaman K."/>
            <person name="Brown C.T."/>
            <person name="Hug L.A."/>
            <person name="Sharon I."/>
            <person name="Castelle C.J."/>
            <person name="Probst A.J."/>
            <person name="Thomas B.C."/>
            <person name="Singh A."/>
            <person name="Wilkins M.J."/>
            <person name="Karaoz U."/>
            <person name="Brodie E.L."/>
            <person name="Williams K.H."/>
            <person name="Hubbard S.S."/>
            <person name="Banfield J.F."/>
        </authorList>
    </citation>
    <scope>NUCLEOTIDE SEQUENCE [LARGE SCALE GENOMIC DNA]</scope>
</reference>
<keyword evidence="1" id="KW-0472">Membrane</keyword>
<dbReference type="Gene3D" id="3.10.620.30">
    <property type="match status" value="1"/>
</dbReference>
<dbReference type="InterPro" id="IPR002931">
    <property type="entry name" value="Transglutaminase-like"/>
</dbReference>
<feature type="transmembrane region" description="Helical" evidence="1">
    <location>
        <begin position="575"/>
        <end position="597"/>
    </location>
</feature>
<proteinExistence type="predicted"/>
<protein>
    <recommendedName>
        <fullName evidence="2">Transglutaminase-like domain-containing protein</fullName>
    </recommendedName>
</protein>
<name>A0A1F7GEZ8_9BACT</name>
<dbReference type="InterPro" id="IPR038765">
    <property type="entry name" value="Papain-like_cys_pep_sf"/>
</dbReference>
<comment type="caution">
    <text evidence="3">The sequence shown here is derived from an EMBL/GenBank/DDBJ whole genome shotgun (WGS) entry which is preliminary data.</text>
</comment>